<feature type="transmembrane region" description="Helical" evidence="9">
    <location>
        <begin position="111"/>
        <end position="129"/>
    </location>
</feature>
<dbReference type="GO" id="GO:0016020">
    <property type="term" value="C:membrane"/>
    <property type="evidence" value="ECO:0007669"/>
    <property type="project" value="UniProtKB-SubCell"/>
</dbReference>
<dbReference type="SUPFAM" id="SSF144091">
    <property type="entry name" value="Rhomboid-like"/>
    <property type="match status" value="1"/>
</dbReference>
<evidence type="ECO:0000256" key="9">
    <source>
        <dbReference type="SAM" id="Phobius"/>
    </source>
</evidence>
<feature type="transmembrane region" description="Helical" evidence="9">
    <location>
        <begin position="45"/>
        <end position="71"/>
    </location>
</feature>
<dbReference type="GeneID" id="5888322"/>
<feature type="transmembrane region" description="Helical" evidence="9">
    <location>
        <begin position="12"/>
        <end position="33"/>
    </location>
</feature>
<gene>
    <name evidence="11" type="ORF">MONBRDRAFT_5821</name>
</gene>
<keyword evidence="5" id="KW-0378">Hydrolase</keyword>
<evidence type="ECO:0000256" key="5">
    <source>
        <dbReference type="ARBA" id="ARBA00022801"/>
    </source>
</evidence>
<feature type="region of interest" description="Disordered" evidence="8">
    <location>
        <begin position="231"/>
        <end position="301"/>
    </location>
</feature>
<keyword evidence="7 9" id="KW-0472">Membrane</keyword>
<proteinExistence type="inferred from homology"/>
<evidence type="ECO:0000256" key="3">
    <source>
        <dbReference type="ARBA" id="ARBA00022670"/>
    </source>
</evidence>
<comment type="similarity">
    <text evidence="2">Belongs to the peptidase S54 family.</text>
</comment>
<dbReference type="InParanoid" id="A9USK3"/>
<dbReference type="AlphaFoldDB" id="A9USK3"/>
<evidence type="ECO:0000259" key="10">
    <source>
        <dbReference type="Pfam" id="PF01694"/>
    </source>
</evidence>
<dbReference type="InterPro" id="IPR035952">
    <property type="entry name" value="Rhomboid-like_sf"/>
</dbReference>
<keyword evidence="12" id="KW-1185">Reference proteome</keyword>
<dbReference type="OMA" id="FAMETNG"/>
<feature type="domain" description="Peptidase S54 rhomboid" evidence="10">
    <location>
        <begin position="6"/>
        <end position="149"/>
    </location>
</feature>
<keyword evidence="6 9" id="KW-1133">Transmembrane helix</keyword>
<evidence type="ECO:0000256" key="7">
    <source>
        <dbReference type="ARBA" id="ARBA00023136"/>
    </source>
</evidence>
<dbReference type="Pfam" id="PF01694">
    <property type="entry name" value="Rhomboid"/>
    <property type="match status" value="1"/>
</dbReference>
<evidence type="ECO:0000313" key="11">
    <source>
        <dbReference type="EMBL" id="EDQ92116.1"/>
    </source>
</evidence>
<feature type="region of interest" description="Disordered" evidence="8">
    <location>
        <begin position="192"/>
        <end position="212"/>
    </location>
</feature>
<dbReference type="GO" id="GO:0006508">
    <property type="term" value="P:proteolysis"/>
    <property type="evidence" value="ECO:0007669"/>
    <property type="project" value="UniProtKB-KW"/>
</dbReference>
<sequence>MPASTVQRLFLFSLIHGDIFHLAFNLCAFIMVAPQLEKDLGSFRFAYLLLVVTLLLGLYYLFLTGIAAIFYGEDSSFWYGCATGFSGNVLACMVIWVYSFTAQTRISIGPAIELPITIMPPVLLLLSLLFRSATFWCHVMGLAVGFCYVQGWLRFVQLTDQHVQNLESTGLVQRFAVWQGFVSVSRLPTVQEGENGVHGTAHPSFRNGSQDSFAMETNGLAMPMVEFSTPVASRRGSARSRRSPPPGAYDARAGDSRSSSPISPIADLRSSQTLAPATPPRTRSISAPATPSPIKRSGSQT</sequence>
<dbReference type="PANTHER" id="PTHR43066:SF1">
    <property type="entry name" value="RHOMBOID PROTEIN 2"/>
    <property type="match status" value="1"/>
</dbReference>
<dbReference type="eggNOG" id="KOG2632">
    <property type="taxonomic scope" value="Eukaryota"/>
</dbReference>
<feature type="transmembrane region" description="Helical" evidence="9">
    <location>
        <begin position="77"/>
        <end position="99"/>
    </location>
</feature>
<keyword evidence="3" id="KW-0645">Protease</keyword>
<dbReference type="KEGG" id="mbr:MONBRDRAFT_5821"/>
<dbReference type="STRING" id="81824.A9USK3"/>
<dbReference type="Proteomes" id="UP000001357">
    <property type="component" value="Unassembled WGS sequence"/>
</dbReference>
<evidence type="ECO:0000256" key="2">
    <source>
        <dbReference type="ARBA" id="ARBA00009045"/>
    </source>
</evidence>
<comment type="subcellular location">
    <subcellularLocation>
        <location evidence="1">Membrane</location>
        <topology evidence="1">Multi-pass membrane protein</topology>
    </subcellularLocation>
</comment>
<name>A9USK3_MONBE</name>
<protein>
    <recommendedName>
        <fullName evidence="10">Peptidase S54 rhomboid domain-containing protein</fullName>
    </recommendedName>
</protein>
<accession>A9USK3</accession>
<evidence type="ECO:0000256" key="6">
    <source>
        <dbReference type="ARBA" id="ARBA00022989"/>
    </source>
</evidence>
<evidence type="ECO:0000256" key="8">
    <source>
        <dbReference type="SAM" id="MobiDB-lite"/>
    </source>
</evidence>
<dbReference type="EMBL" id="CH991544">
    <property type="protein sequence ID" value="EDQ92116.1"/>
    <property type="molecule type" value="Genomic_DNA"/>
</dbReference>
<organism evidence="11 12">
    <name type="scientific">Monosiga brevicollis</name>
    <name type="common">Choanoflagellate</name>
    <dbReference type="NCBI Taxonomy" id="81824"/>
    <lineage>
        <taxon>Eukaryota</taxon>
        <taxon>Choanoflagellata</taxon>
        <taxon>Craspedida</taxon>
        <taxon>Salpingoecidae</taxon>
        <taxon>Monosiga</taxon>
    </lineage>
</organism>
<dbReference type="InterPro" id="IPR022764">
    <property type="entry name" value="Peptidase_S54_rhomboid_dom"/>
</dbReference>
<keyword evidence="4 9" id="KW-0812">Transmembrane</keyword>
<evidence type="ECO:0000256" key="4">
    <source>
        <dbReference type="ARBA" id="ARBA00022692"/>
    </source>
</evidence>
<evidence type="ECO:0000256" key="1">
    <source>
        <dbReference type="ARBA" id="ARBA00004141"/>
    </source>
</evidence>
<dbReference type="Gene3D" id="1.20.1540.10">
    <property type="entry name" value="Rhomboid-like"/>
    <property type="match status" value="1"/>
</dbReference>
<dbReference type="RefSeq" id="XP_001743402.1">
    <property type="nucleotide sequence ID" value="XM_001743350.1"/>
</dbReference>
<dbReference type="GO" id="GO:0004252">
    <property type="term" value="F:serine-type endopeptidase activity"/>
    <property type="evidence" value="ECO:0000318"/>
    <property type="project" value="GO_Central"/>
</dbReference>
<dbReference type="PANTHER" id="PTHR43066">
    <property type="entry name" value="RHOMBOID-RELATED PROTEIN"/>
    <property type="match status" value="1"/>
</dbReference>
<feature type="compositionally biased region" description="Polar residues" evidence="8">
    <location>
        <begin position="269"/>
        <end position="289"/>
    </location>
</feature>
<evidence type="ECO:0000313" key="12">
    <source>
        <dbReference type="Proteomes" id="UP000001357"/>
    </source>
</evidence>
<reference evidence="11 12" key="1">
    <citation type="journal article" date="2008" name="Nature">
        <title>The genome of the choanoflagellate Monosiga brevicollis and the origin of metazoans.</title>
        <authorList>
            <consortium name="JGI Sequencing"/>
            <person name="King N."/>
            <person name="Westbrook M.J."/>
            <person name="Young S.L."/>
            <person name="Kuo A."/>
            <person name="Abedin M."/>
            <person name="Chapman J."/>
            <person name="Fairclough S."/>
            <person name="Hellsten U."/>
            <person name="Isogai Y."/>
            <person name="Letunic I."/>
            <person name="Marr M."/>
            <person name="Pincus D."/>
            <person name="Putnam N."/>
            <person name="Rokas A."/>
            <person name="Wright K.J."/>
            <person name="Zuzow R."/>
            <person name="Dirks W."/>
            <person name="Good M."/>
            <person name="Goodstein D."/>
            <person name="Lemons D."/>
            <person name="Li W."/>
            <person name="Lyons J.B."/>
            <person name="Morris A."/>
            <person name="Nichols S."/>
            <person name="Richter D.J."/>
            <person name="Salamov A."/>
            <person name="Bork P."/>
            <person name="Lim W.A."/>
            <person name="Manning G."/>
            <person name="Miller W.T."/>
            <person name="McGinnis W."/>
            <person name="Shapiro H."/>
            <person name="Tjian R."/>
            <person name="Grigoriev I.V."/>
            <person name="Rokhsar D."/>
        </authorList>
    </citation>
    <scope>NUCLEOTIDE SEQUENCE [LARGE SCALE GENOMIC DNA]</scope>
    <source>
        <strain evidence="12">MX1 / ATCC 50154</strain>
    </source>
</reference>
<feature type="transmembrane region" description="Helical" evidence="9">
    <location>
        <begin position="135"/>
        <end position="153"/>
    </location>
</feature>